<evidence type="ECO:0000313" key="2">
    <source>
        <dbReference type="EMBL" id="CBY42717.1"/>
    </source>
</evidence>
<feature type="non-terminal residue" evidence="2">
    <location>
        <position position="1"/>
    </location>
</feature>
<proteinExistence type="predicted"/>
<organism evidence="2">
    <name type="scientific">Oikopleura dioica</name>
    <name type="common">Tunicate</name>
    <dbReference type="NCBI Taxonomy" id="34765"/>
    <lineage>
        <taxon>Eukaryota</taxon>
        <taxon>Metazoa</taxon>
        <taxon>Chordata</taxon>
        <taxon>Tunicata</taxon>
        <taxon>Appendicularia</taxon>
        <taxon>Copelata</taxon>
        <taxon>Oikopleuridae</taxon>
        <taxon>Oikopleura</taxon>
    </lineage>
</organism>
<reference evidence="2" key="1">
    <citation type="journal article" date="2010" name="Science">
        <title>Plasticity of animal genome architecture unmasked by rapid evolution of a pelagic tunicate.</title>
        <authorList>
            <person name="Denoeud F."/>
            <person name="Henriet S."/>
            <person name="Mungpakdee S."/>
            <person name="Aury J.M."/>
            <person name="Da Silva C."/>
            <person name="Brinkmann H."/>
            <person name="Mikhaleva J."/>
            <person name="Olsen L.C."/>
            <person name="Jubin C."/>
            <person name="Canestro C."/>
            <person name="Bouquet J.M."/>
            <person name="Danks G."/>
            <person name="Poulain J."/>
            <person name="Campsteijn C."/>
            <person name="Adamski M."/>
            <person name="Cross I."/>
            <person name="Yadetie F."/>
            <person name="Muffato M."/>
            <person name="Louis A."/>
            <person name="Butcher S."/>
            <person name="Tsagkogeorga G."/>
            <person name="Konrad A."/>
            <person name="Singh S."/>
            <person name="Jensen M.F."/>
            <person name="Cong E.H."/>
            <person name="Eikeseth-Otteraa H."/>
            <person name="Noel B."/>
            <person name="Anthouard V."/>
            <person name="Porcel B.M."/>
            <person name="Kachouri-Lafond R."/>
            <person name="Nishino A."/>
            <person name="Ugolini M."/>
            <person name="Chourrout P."/>
            <person name="Nishida H."/>
            <person name="Aasland R."/>
            <person name="Huzurbazar S."/>
            <person name="Westhof E."/>
            <person name="Delsuc F."/>
            <person name="Lehrach H."/>
            <person name="Reinhardt R."/>
            <person name="Weissenbach J."/>
            <person name="Roy S.W."/>
            <person name="Artiguenave F."/>
            <person name="Postlethwait J.H."/>
            <person name="Manak J.R."/>
            <person name="Thompson E.M."/>
            <person name="Jaillon O."/>
            <person name="Du Pasquier L."/>
            <person name="Boudinot P."/>
            <person name="Liberles D.A."/>
            <person name="Volff J.N."/>
            <person name="Philippe H."/>
            <person name="Lenhard B."/>
            <person name="Roest Crollius H."/>
            <person name="Wincker P."/>
            <person name="Chourrout D."/>
        </authorList>
    </citation>
    <scope>NUCLEOTIDE SEQUENCE [LARGE SCALE GENOMIC DNA]</scope>
</reference>
<dbReference type="AlphaFoldDB" id="E4Z4T9"/>
<feature type="region of interest" description="Disordered" evidence="1">
    <location>
        <begin position="1"/>
        <end position="21"/>
    </location>
</feature>
<protein>
    <submittedName>
        <fullName evidence="2">Uncharacterized protein</fullName>
    </submittedName>
</protein>
<name>E4Z4T9_OIKDI</name>
<dbReference type="EMBL" id="FN657435">
    <property type="protein sequence ID" value="CBY42717.1"/>
    <property type="molecule type" value="Genomic_DNA"/>
</dbReference>
<gene>
    <name evidence="2" type="ORF">GSOID_T00026436001</name>
</gene>
<evidence type="ECO:0000256" key="1">
    <source>
        <dbReference type="SAM" id="MobiDB-lite"/>
    </source>
</evidence>
<dbReference type="Proteomes" id="UP000011014">
    <property type="component" value="Unassembled WGS sequence"/>
</dbReference>
<sequence length="21" mass="2366">VDHSFDRLSFPEASQERSATS</sequence>
<accession>E4Z4T9</accession>